<feature type="region of interest" description="Disordered" evidence="1">
    <location>
        <begin position="44"/>
        <end position="77"/>
    </location>
</feature>
<evidence type="ECO:0000313" key="3">
    <source>
        <dbReference type="Proteomes" id="UP000585474"/>
    </source>
</evidence>
<feature type="compositionally biased region" description="Polar residues" evidence="1">
    <location>
        <begin position="251"/>
        <end position="260"/>
    </location>
</feature>
<reference evidence="2 3" key="1">
    <citation type="submission" date="2019-07" db="EMBL/GenBank/DDBJ databases">
        <title>De Novo Assembly of kiwifruit Actinidia rufa.</title>
        <authorList>
            <person name="Sugita-Konishi S."/>
            <person name="Sato K."/>
            <person name="Mori E."/>
            <person name="Abe Y."/>
            <person name="Kisaki G."/>
            <person name="Hamano K."/>
            <person name="Suezawa K."/>
            <person name="Otani M."/>
            <person name="Fukuda T."/>
            <person name="Manabe T."/>
            <person name="Gomi K."/>
            <person name="Tabuchi M."/>
            <person name="Akimitsu K."/>
            <person name="Kataoka I."/>
        </authorList>
    </citation>
    <scope>NUCLEOTIDE SEQUENCE [LARGE SCALE GENOMIC DNA]</scope>
    <source>
        <strain evidence="3">cv. Fuchu</strain>
    </source>
</reference>
<comment type="caution">
    <text evidence="2">The sequence shown here is derived from an EMBL/GenBank/DDBJ whole genome shotgun (WGS) entry which is preliminary data.</text>
</comment>
<gene>
    <name evidence="2" type="ORF">Acr_03g0001650</name>
</gene>
<feature type="region of interest" description="Disordered" evidence="1">
    <location>
        <begin position="242"/>
        <end position="274"/>
    </location>
</feature>
<proteinExistence type="predicted"/>
<dbReference type="AlphaFoldDB" id="A0A7J0EA69"/>
<feature type="compositionally biased region" description="Basic and acidic residues" evidence="1">
    <location>
        <begin position="53"/>
        <end position="62"/>
    </location>
</feature>
<feature type="compositionally biased region" description="Basic residues" evidence="1">
    <location>
        <begin position="123"/>
        <end position="137"/>
    </location>
</feature>
<feature type="region of interest" description="Disordered" evidence="1">
    <location>
        <begin position="97"/>
        <end position="139"/>
    </location>
</feature>
<dbReference type="EMBL" id="BJWL01000003">
    <property type="protein sequence ID" value="GFY83391.1"/>
    <property type="molecule type" value="Genomic_DNA"/>
</dbReference>
<evidence type="ECO:0000313" key="2">
    <source>
        <dbReference type="EMBL" id="GFY83391.1"/>
    </source>
</evidence>
<protein>
    <submittedName>
        <fullName evidence="2">Uncharacterized protein</fullName>
    </submittedName>
</protein>
<feature type="region of interest" description="Disordered" evidence="1">
    <location>
        <begin position="399"/>
        <end position="425"/>
    </location>
</feature>
<organism evidence="2 3">
    <name type="scientific">Actinidia rufa</name>
    <dbReference type="NCBI Taxonomy" id="165716"/>
    <lineage>
        <taxon>Eukaryota</taxon>
        <taxon>Viridiplantae</taxon>
        <taxon>Streptophyta</taxon>
        <taxon>Embryophyta</taxon>
        <taxon>Tracheophyta</taxon>
        <taxon>Spermatophyta</taxon>
        <taxon>Magnoliopsida</taxon>
        <taxon>eudicotyledons</taxon>
        <taxon>Gunneridae</taxon>
        <taxon>Pentapetalae</taxon>
        <taxon>asterids</taxon>
        <taxon>Ericales</taxon>
        <taxon>Actinidiaceae</taxon>
        <taxon>Actinidia</taxon>
    </lineage>
</organism>
<dbReference type="Proteomes" id="UP000585474">
    <property type="component" value="Unassembled WGS sequence"/>
</dbReference>
<feature type="region of interest" description="Disordered" evidence="1">
    <location>
        <begin position="172"/>
        <end position="201"/>
    </location>
</feature>
<evidence type="ECO:0000256" key="1">
    <source>
        <dbReference type="SAM" id="MobiDB-lite"/>
    </source>
</evidence>
<keyword evidence="3" id="KW-1185">Reference proteome</keyword>
<sequence>MFMSIFSSFDALFAESFGHKVGFSPAPPPKEAKVNASPVDCRMETSSPIIRENLSKSGERNSSESPACVEKSLRQEQVKQQRRPRLFLLLIRSFSTKPRRKRSPDAPPFEDRQVRSVSATRPGRSHVLPRARGRTHAPARAVEEAARACTRRETVPRAPTCREGVVRAHTRVPRARNECSHAPRATSAGHAPGGRGAPRGAPVSVHFEASGGILRVSKGNKEMLWGKKTRGLYRLEGNVQTGGATVRHGSNGISKENGQGKQPLHRGTQSKRRGTWRIRSGTRAQGDALGYVRKSGQTRVVQPVQDVHREAQRKETKSILRSCTAKGAATPKRVSFALDLISGGVLSSCAHKGGEMEPRQLANLMGKLDQKLVRKDNLKTSDYPPVGWRGRLLSPAHLDESKPTWMSPSPVAKPKPDWSSCGVSM</sequence>
<dbReference type="OrthoDB" id="751010at2759"/>
<name>A0A7J0EA69_9ERIC</name>
<accession>A0A7J0EA69</accession>